<keyword evidence="3" id="KW-1185">Reference proteome</keyword>
<dbReference type="AlphaFoldDB" id="A0AAN9I7V4"/>
<keyword evidence="1" id="KW-1133">Transmembrane helix</keyword>
<keyword evidence="1" id="KW-0812">Transmembrane</keyword>
<organism evidence="2 3">
    <name type="scientific">Crotalaria pallida</name>
    <name type="common">Smooth rattlebox</name>
    <name type="synonym">Crotalaria striata</name>
    <dbReference type="NCBI Taxonomy" id="3830"/>
    <lineage>
        <taxon>Eukaryota</taxon>
        <taxon>Viridiplantae</taxon>
        <taxon>Streptophyta</taxon>
        <taxon>Embryophyta</taxon>
        <taxon>Tracheophyta</taxon>
        <taxon>Spermatophyta</taxon>
        <taxon>Magnoliopsida</taxon>
        <taxon>eudicotyledons</taxon>
        <taxon>Gunneridae</taxon>
        <taxon>Pentapetalae</taxon>
        <taxon>rosids</taxon>
        <taxon>fabids</taxon>
        <taxon>Fabales</taxon>
        <taxon>Fabaceae</taxon>
        <taxon>Papilionoideae</taxon>
        <taxon>50 kb inversion clade</taxon>
        <taxon>genistoids sensu lato</taxon>
        <taxon>core genistoids</taxon>
        <taxon>Crotalarieae</taxon>
        <taxon>Crotalaria</taxon>
    </lineage>
</organism>
<evidence type="ECO:0000313" key="2">
    <source>
        <dbReference type="EMBL" id="KAK7269467.1"/>
    </source>
</evidence>
<accession>A0AAN9I7V4</accession>
<protein>
    <submittedName>
        <fullName evidence="2">Uncharacterized protein</fullName>
    </submittedName>
</protein>
<dbReference type="EMBL" id="JAYWIO010000004">
    <property type="protein sequence ID" value="KAK7269467.1"/>
    <property type="molecule type" value="Genomic_DNA"/>
</dbReference>
<proteinExistence type="predicted"/>
<dbReference type="Proteomes" id="UP001372338">
    <property type="component" value="Unassembled WGS sequence"/>
</dbReference>
<sequence length="113" mass="12887">MVRILCGWACPPIIIFRARHSGHAALNSDDALILLDLNLSPSHLVIRNIPKTSPSNQILRGKVTFHIFFLSFQLDHLSFFDTFFPSLFTFIFNTSPVFLAFLFYSCSMPSLYT</sequence>
<name>A0AAN9I7V4_CROPI</name>
<comment type="caution">
    <text evidence="2">The sequence shown here is derived from an EMBL/GenBank/DDBJ whole genome shotgun (WGS) entry which is preliminary data.</text>
</comment>
<feature type="transmembrane region" description="Helical" evidence="1">
    <location>
        <begin position="83"/>
        <end position="104"/>
    </location>
</feature>
<gene>
    <name evidence="2" type="ORF">RIF29_22194</name>
</gene>
<evidence type="ECO:0000313" key="3">
    <source>
        <dbReference type="Proteomes" id="UP001372338"/>
    </source>
</evidence>
<reference evidence="2 3" key="1">
    <citation type="submission" date="2024-01" db="EMBL/GenBank/DDBJ databases">
        <title>The genomes of 5 underutilized Papilionoideae crops provide insights into root nodulation and disease resistanc.</title>
        <authorList>
            <person name="Yuan L."/>
        </authorList>
    </citation>
    <scope>NUCLEOTIDE SEQUENCE [LARGE SCALE GENOMIC DNA]</scope>
    <source>
        <strain evidence="2">ZHUSHIDOU_FW_LH</strain>
        <tissue evidence="2">Leaf</tissue>
    </source>
</reference>
<keyword evidence="1" id="KW-0472">Membrane</keyword>
<evidence type="ECO:0000256" key="1">
    <source>
        <dbReference type="SAM" id="Phobius"/>
    </source>
</evidence>